<organism evidence="5 6">
    <name type="scientific">Nannochloropsis gaditana</name>
    <dbReference type="NCBI Taxonomy" id="72520"/>
    <lineage>
        <taxon>Eukaryota</taxon>
        <taxon>Sar</taxon>
        <taxon>Stramenopiles</taxon>
        <taxon>Ochrophyta</taxon>
        <taxon>Eustigmatophyceae</taxon>
        <taxon>Eustigmatales</taxon>
        <taxon>Monodopsidaceae</taxon>
        <taxon>Nannochloropsis</taxon>
    </lineage>
</organism>
<dbReference type="InterPro" id="IPR013150">
    <property type="entry name" value="TFIIB_cyclin"/>
</dbReference>
<feature type="region of interest" description="Disordered" evidence="3">
    <location>
        <begin position="96"/>
        <end position="130"/>
    </location>
</feature>
<evidence type="ECO:0000313" key="6">
    <source>
        <dbReference type="Proteomes" id="UP000019335"/>
    </source>
</evidence>
<feature type="domain" description="Transcription factor TFIIB cyclin-like" evidence="4">
    <location>
        <begin position="149"/>
        <end position="221"/>
    </location>
</feature>
<keyword evidence="6" id="KW-1185">Reference proteome</keyword>
<dbReference type="PRINTS" id="PR00685">
    <property type="entry name" value="TIFACTORIIB"/>
</dbReference>
<dbReference type="InterPro" id="IPR000812">
    <property type="entry name" value="TFIIB"/>
</dbReference>
<dbReference type="CDD" id="cd00043">
    <property type="entry name" value="CYCLIN_SF"/>
    <property type="match status" value="1"/>
</dbReference>
<evidence type="ECO:0000256" key="3">
    <source>
        <dbReference type="SAM" id="MobiDB-lite"/>
    </source>
</evidence>
<name>W7U8L7_9STRA</name>
<dbReference type="GO" id="GO:0097550">
    <property type="term" value="C:transcription preinitiation complex"/>
    <property type="evidence" value="ECO:0007669"/>
    <property type="project" value="TreeGrafter"/>
</dbReference>
<evidence type="ECO:0000259" key="4">
    <source>
        <dbReference type="Pfam" id="PF00382"/>
    </source>
</evidence>
<dbReference type="OrthoDB" id="25790at2759"/>
<dbReference type="Proteomes" id="UP000019335">
    <property type="component" value="Chromosome 3"/>
</dbReference>
<dbReference type="EMBL" id="AZIL01000173">
    <property type="protein sequence ID" value="EWM29304.1"/>
    <property type="molecule type" value="Genomic_DNA"/>
</dbReference>
<dbReference type="Pfam" id="PF00382">
    <property type="entry name" value="TFIIB"/>
    <property type="match status" value="1"/>
</dbReference>
<keyword evidence="1" id="KW-0805">Transcription regulation</keyword>
<protein>
    <submittedName>
        <fullName evidence="5">Transcription initiation factor iib</fullName>
    </submittedName>
</protein>
<keyword evidence="5" id="KW-0648">Protein biosynthesis</keyword>
<evidence type="ECO:0000313" key="5">
    <source>
        <dbReference type="EMBL" id="EWM29304.1"/>
    </source>
</evidence>
<dbReference type="PANTHER" id="PTHR11618:SF13">
    <property type="entry name" value="TRANSCRIPTION INITIATION FACTOR IIB"/>
    <property type="match status" value="1"/>
</dbReference>
<dbReference type="InterPro" id="IPR036915">
    <property type="entry name" value="Cyclin-like_sf"/>
</dbReference>
<sequence>MTDSNGIAALASFGQLAISKHDIHPHLFPPPCGRILFFPFPVDHRSGDVVCRGCGEVQAERLVDLGAEWNRYDDNDGKGDPSRVGGELGGVASRIWGGTSASAPGGRGSQGMGKKRKGQGSAMTGAELANKKSRAQSKLEKVCMLLSDAVRSLHLDERVTQVGFTVADAANTEGAFRGKPENTLVGAILYLSCKHCGVLKSIAEVCAQLGLNKFDVGRVINDISRKVKSLEAVVFSPEDVVDKYGGQLRLPLGLRAAAVEVMKAAKEMPGLEGLHPQSLAGAALLLLSNTKVAPHLVLNSAAQEKGMMKIEVKDEDLASQALPGLFPPPQRSLEDVTGATLMSTGTIKRAHSLLYEHREKLVPVAYAAQMFSHRLELRATSELK</sequence>
<reference evidence="5 6" key="1">
    <citation type="journal article" date="2014" name="Mol. Plant">
        <title>Chromosome Scale Genome Assembly and Transcriptome Profiling of Nannochloropsis gaditana in Nitrogen Depletion.</title>
        <authorList>
            <person name="Corteggiani Carpinelli E."/>
            <person name="Telatin A."/>
            <person name="Vitulo N."/>
            <person name="Forcato C."/>
            <person name="D'Angelo M."/>
            <person name="Schiavon R."/>
            <person name="Vezzi A."/>
            <person name="Giacometti G.M."/>
            <person name="Morosinotto T."/>
            <person name="Valle G."/>
        </authorList>
    </citation>
    <scope>NUCLEOTIDE SEQUENCE [LARGE SCALE GENOMIC DNA]</scope>
    <source>
        <strain evidence="5 6">B-31</strain>
    </source>
</reference>
<evidence type="ECO:0000256" key="1">
    <source>
        <dbReference type="ARBA" id="ARBA00023015"/>
    </source>
</evidence>
<keyword evidence="2" id="KW-0804">Transcription</keyword>
<dbReference type="SUPFAM" id="SSF57783">
    <property type="entry name" value="Zinc beta-ribbon"/>
    <property type="match status" value="1"/>
</dbReference>
<comment type="caution">
    <text evidence="5">The sequence shown here is derived from an EMBL/GenBank/DDBJ whole genome shotgun (WGS) entry which is preliminary data.</text>
</comment>
<dbReference type="AlphaFoldDB" id="W7U8L7"/>
<dbReference type="Gene3D" id="1.10.472.170">
    <property type="match status" value="1"/>
</dbReference>
<dbReference type="GO" id="GO:0070897">
    <property type="term" value="P:transcription preinitiation complex assembly"/>
    <property type="evidence" value="ECO:0007669"/>
    <property type="project" value="InterPro"/>
</dbReference>
<gene>
    <name evidence="5" type="ORF">Naga_100152g3</name>
</gene>
<keyword evidence="5" id="KW-0396">Initiation factor</keyword>
<dbReference type="GO" id="GO:0003743">
    <property type="term" value="F:translation initiation factor activity"/>
    <property type="evidence" value="ECO:0007669"/>
    <property type="project" value="UniProtKB-KW"/>
</dbReference>
<accession>W7U8L7</accession>
<dbReference type="GO" id="GO:0005634">
    <property type="term" value="C:nucleus"/>
    <property type="evidence" value="ECO:0007669"/>
    <property type="project" value="TreeGrafter"/>
</dbReference>
<dbReference type="PANTHER" id="PTHR11618">
    <property type="entry name" value="TRANSCRIPTION INITIATION FACTOR IIB-RELATED"/>
    <property type="match status" value="1"/>
</dbReference>
<dbReference type="SUPFAM" id="SSF47954">
    <property type="entry name" value="Cyclin-like"/>
    <property type="match status" value="2"/>
</dbReference>
<dbReference type="GO" id="GO:0017025">
    <property type="term" value="F:TBP-class protein binding"/>
    <property type="evidence" value="ECO:0007669"/>
    <property type="project" value="InterPro"/>
</dbReference>
<evidence type="ECO:0000256" key="2">
    <source>
        <dbReference type="ARBA" id="ARBA00023163"/>
    </source>
</evidence>
<dbReference type="Gene3D" id="1.10.472.10">
    <property type="entry name" value="Cyclin-like"/>
    <property type="match status" value="1"/>
</dbReference>
<proteinExistence type="predicted"/>